<dbReference type="Pfam" id="PF03807">
    <property type="entry name" value="F420_oxidored"/>
    <property type="match status" value="1"/>
</dbReference>
<dbReference type="InParanoid" id="D9PZF7"/>
<feature type="domain" description="Pyrroline-5-carboxylate reductase catalytic N-terminal" evidence="7">
    <location>
        <begin position="5"/>
        <end position="94"/>
    </location>
</feature>
<dbReference type="GO" id="GO:0005737">
    <property type="term" value="C:cytoplasm"/>
    <property type="evidence" value="ECO:0007669"/>
    <property type="project" value="UniProtKB-SubCell"/>
</dbReference>
<dbReference type="Gene3D" id="3.40.50.720">
    <property type="entry name" value="NAD(P)-binding Rossmann-like Domain"/>
    <property type="match status" value="1"/>
</dbReference>
<dbReference type="GeneID" id="9498248"/>
<dbReference type="InterPro" id="IPR000304">
    <property type="entry name" value="Pyrroline-COOH_reductase"/>
</dbReference>
<dbReference type="STRING" id="666510.ASAC_0037"/>
<evidence type="ECO:0000256" key="5">
    <source>
        <dbReference type="NCBIfam" id="TIGR00112"/>
    </source>
</evidence>
<accession>D9PZF7</accession>
<reference evidence="9" key="1">
    <citation type="journal article" date="2010" name="Appl. Environ. Microbiol.">
        <title>The genome sequence of the crenarchaeon Acidilobus saccharovorans supports a new order, Acidilobales, and suggests an important ecological role in terrestrial acidic hot springs.</title>
        <authorList>
            <person name="Mardanov A.V."/>
            <person name="Svetlitchnyi V.A."/>
            <person name="Beletsky A.V."/>
            <person name="Prokofeva M.I."/>
            <person name="Bonch-Osmolovskaya E.A."/>
            <person name="Ravin N.V."/>
            <person name="Skryabin K.G."/>
        </authorList>
    </citation>
    <scope>NUCLEOTIDE SEQUENCE [LARGE SCALE GENOMIC DNA]</scope>
    <source>
        <strain evidence="9">345-15</strain>
    </source>
</reference>
<dbReference type="SUPFAM" id="SSF48179">
    <property type="entry name" value="6-phosphogluconate dehydrogenase C-terminal domain-like"/>
    <property type="match status" value="1"/>
</dbReference>
<name>D9PZF7_ACIS3</name>
<feature type="binding site" evidence="6">
    <location>
        <position position="54"/>
    </location>
    <ligand>
        <name>NADPH</name>
        <dbReference type="ChEBI" id="CHEBI:57783"/>
    </ligand>
</feature>
<evidence type="ECO:0000259" key="8">
    <source>
        <dbReference type="Pfam" id="PF14748"/>
    </source>
</evidence>
<dbReference type="FunCoup" id="D9PZF7">
    <property type="interactions" value="118"/>
</dbReference>
<comment type="pathway">
    <text evidence="4">Amino-acid biosynthesis; L-proline biosynthesis; L-proline from L-glutamate 5-semialdehyde: step 1/1.</text>
</comment>
<proteinExistence type="inferred from homology"/>
<evidence type="ECO:0000256" key="1">
    <source>
        <dbReference type="ARBA" id="ARBA00005525"/>
    </source>
</evidence>
<evidence type="ECO:0000313" key="10">
    <source>
        <dbReference type="Proteomes" id="UP000000346"/>
    </source>
</evidence>
<comment type="similarity">
    <text evidence="1 4">Belongs to the pyrroline-5-carboxylate reductase family.</text>
</comment>
<dbReference type="GO" id="GO:0055129">
    <property type="term" value="P:L-proline biosynthetic process"/>
    <property type="evidence" value="ECO:0007669"/>
    <property type="project" value="UniProtKB-UniRule"/>
</dbReference>
<dbReference type="PANTHER" id="PTHR11645">
    <property type="entry name" value="PYRROLINE-5-CARBOXYLATE REDUCTASE"/>
    <property type="match status" value="1"/>
</dbReference>
<protein>
    <recommendedName>
        <fullName evidence="4 5">Pyrroline-5-carboxylate reductase</fullName>
        <shortName evidence="4">P5C reductase</shortName>
        <shortName evidence="4">P5CR</shortName>
        <ecNumber evidence="4 5">1.5.1.2</ecNumber>
    </recommendedName>
    <alternativeName>
        <fullName evidence="4">PCA reductase</fullName>
    </alternativeName>
</protein>
<keyword evidence="2 4" id="KW-0521">NADP</keyword>
<dbReference type="HAMAP" id="MF_01925">
    <property type="entry name" value="P5C_reductase"/>
    <property type="match status" value="1"/>
</dbReference>
<comment type="subcellular location">
    <subcellularLocation>
        <location evidence="4">Cytoplasm</location>
    </subcellularLocation>
</comment>
<evidence type="ECO:0000259" key="7">
    <source>
        <dbReference type="Pfam" id="PF03807"/>
    </source>
</evidence>
<keyword evidence="4" id="KW-0028">Amino-acid biosynthesis</keyword>
<comment type="catalytic activity">
    <reaction evidence="4">
        <text>L-proline + NADP(+) = (S)-1-pyrroline-5-carboxylate + NADPH + 2 H(+)</text>
        <dbReference type="Rhea" id="RHEA:14109"/>
        <dbReference type="ChEBI" id="CHEBI:15378"/>
        <dbReference type="ChEBI" id="CHEBI:17388"/>
        <dbReference type="ChEBI" id="CHEBI:57783"/>
        <dbReference type="ChEBI" id="CHEBI:58349"/>
        <dbReference type="ChEBI" id="CHEBI:60039"/>
        <dbReference type="EC" id="1.5.1.2"/>
    </reaction>
</comment>
<dbReference type="SUPFAM" id="SSF51735">
    <property type="entry name" value="NAD(P)-binding Rossmann-fold domains"/>
    <property type="match status" value="1"/>
</dbReference>
<feature type="domain" description="Pyrroline-5-carboxylate reductase dimerisation" evidence="8">
    <location>
        <begin position="157"/>
        <end position="261"/>
    </location>
</feature>
<dbReference type="PIRSF" id="PIRSF000193">
    <property type="entry name" value="Pyrrol-5-carb_rd"/>
    <property type="match status" value="1"/>
</dbReference>
<dbReference type="RefSeq" id="WP_013265957.1">
    <property type="nucleotide sequence ID" value="NC_014374.1"/>
</dbReference>
<evidence type="ECO:0000313" key="9">
    <source>
        <dbReference type="EMBL" id="ADL18445.1"/>
    </source>
</evidence>
<dbReference type="Proteomes" id="UP000000346">
    <property type="component" value="Chromosome"/>
</dbReference>
<keyword evidence="4" id="KW-0641">Proline biosynthesis</keyword>
<comment type="catalytic activity">
    <reaction evidence="4">
        <text>L-proline + NAD(+) = (S)-1-pyrroline-5-carboxylate + NADH + 2 H(+)</text>
        <dbReference type="Rhea" id="RHEA:14105"/>
        <dbReference type="ChEBI" id="CHEBI:15378"/>
        <dbReference type="ChEBI" id="CHEBI:17388"/>
        <dbReference type="ChEBI" id="CHEBI:57540"/>
        <dbReference type="ChEBI" id="CHEBI:57945"/>
        <dbReference type="ChEBI" id="CHEBI:60039"/>
        <dbReference type="EC" id="1.5.1.2"/>
    </reaction>
</comment>
<dbReference type="AlphaFoldDB" id="D9PZF7"/>
<organism evidence="9 10">
    <name type="scientific">Acidilobus saccharovorans (strain DSM 16705 / JCM 18335 / VKM B-2471 / 345-15)</name>
    <dbReference type="NCBI Taxonomy" id="666510"/>
    <lineage>
        <taxon>Archaea</taxon>
        <taxon>Thermoproteota</taxon>
        <taxon>Thermoprotei</taxon>
        <taxon>Acidilobales</taxon>
        <taxon>Acidilobaceae</taxon>
        <taxon>Acidilobus</taxon>
    </lineage>
</organism>
<dbReference type="Pfam" id="PF14748">
    <property type="entry name" value="P5CR_dimer"/>
    <property type="match status" value="1"/>
</dbReference>
<comment type="function">
    <text evidence="4">Catalyzes the reduction of 1-pyrroline-5-carboxylate (PCA) to L-proline.</text>
</comment>
<dbReference type="InterPro" id="IPR036291">
    <property type="entry name" value="NAD(P)-bd_dom_sf"/>
</dbReference>
<evidence type="ECO:0000256" key="4">
    <source>
        <dbReference type="HAMAP-Rule" id="MF_01925"/>
    </source>
</evidence>
<evidence type="ECO:0000256" key="6">
    <source>
        <dbReference type="PIRSR" id="PIRSR000193-1"/>
    </source>
</evidence>
<keyword evidence="4" id="KW-0963">Cytoplasm</keyword>
<sequence length="268" mass="28249">MDRAVAVIGAGTIGGAIIRGLLRAGGGYRVVATARSSSTVERLRGLGVEATTDNVEAVREADLVILTVKPYVVADVLREVAAELEGKPLVSLAAAVSTGYIASRAPKAKVIRGMTNINVEVNEGFTTLSAGPNCDQAARSAAEELFRRLGTVEWVDERYMDALTALSGSAPAFIAEVIDALALGGIAAGLPRDLAYRATLMAMMGTSRNLLETGRPPHQVRDMVLTPAGTTIRGVMVLQGNGLKRTLMEAVLEATRRAKEMRDEMGLS</sequence>
<dbReference type="HOGENOM" id="CLU_042344_1_2_2"/>
<gene>
    <name evidence="4" type="primary">proC</name>
    <name evidence="9" type="ordered locus">ASAC_0037</name>
</gene>
<dbReference type="UniPathway" id="UPA00098">
    <property type="reaction ID" value="UER00361"/>
</dbReference>
<dbReference type="eggNOG" id="arCOG00455">
    <property type="taxonomic scope" value="Archaea"/>
</dbReference>
<dbReference type="Gene3D" id="1.10.3730.10">
    <property type="entry name" value="ProC C-terminal domain-like"/>
    <property type="match status" value="1"/>
</dbReference>
<dbReference type="InterPro" id="IPR028939">
    <property type="entry name" value="P5C_Rdtase_cat_N"/>
</dbReference>
<evidence type="ECO:0000256" key="3">
    <source>
        <dbReference type="ARBA" id="ARBA00023002"/>
    </source>
</evidence>
<dbReference type="EMBL" id="CP001742">
    <property type="protein sequence ID" value="ADL18445.1"/>
    <property type="molecule type" value="Genomic_DNA"/>
</dbReference>
<keyword evidence="3 4" id="KW-0560">Oxidoreductase</keyword>
<keyword evidence="10" id="KW-1185">Reference proteome</keyword>
<dbReference type="GO" id="GO:0004735">
    <property type="term" value="F:pyrroline-5-carboxylate reductase activity"/>
    <property type="evidence" value="ECO:0007669"/>
    <property type="project" value="UniProtKB-UniRule"/>
</dbReference>
<dbReference type="PANTHER" id="PTHR11645:SF0">
    <property type="entry name" value="PYRROLINE-5-CARBOXYLATE REDUCTASE 3"/>
    <property type="match status" value="1"/>
</dbReference>
<dbReference type="InterPro" id="IPR029036">
    <property type="entry name" value="P5CR_dimer"/>
</dbReference>
<evidence type="ECO:0000256" key="2">
    <source>
        <dbReference type="ARBA" id="ARBA00022857"/>
    </source>
</evidence>
<dbReference type="EC" id="1.5.1.2" evidence="4 5"/>
<dbReference type="FunFam" id="1.10.3730.10:FF:000001">
    <property type="entry name" value="Pyrroline-5-carboxylate reductase"/>
    <property type="match status" value="1"/>
</dbReference>
<dbReference type="InterPro" id="IPR008927">
    <property type="entry name" value="6-PGluconate_DH-like_C_sf"/>
</dbReference>
<dbReference type="KEGG" id="asc:ASAC_0037"/>
<dbReference type="NCBIfam" id="TIGR00112">
    <property type="entry name" value="proC"/>
    <property type="match status" value="1"/>
</dbReference>